<sequence>MGMYEPRHEEEAFYIRAVARAQRVSQNHVADELLAFVINRITLEREYVEDGYRDIFCQIHEKNSASKKLFQRAGFESIGLHEESGLETWAIHLGDDRIELVDEDVVDAAIVDDGEG</sequence>
<dbReference type="InterPro" id="IPR016181">
    <property type="entry name" value="Acyl_CoA_acyltransferase"/>
</dbReference>
<protein>
    <recommendedName>
        <fullName evidence="3">N-acetyltransferase domain-containing protein</fullName>
    </recommendedName>
</protein>
<dbReference type="RefSeq" id="WP_247956436.1">
    <property type="nucleotide sequence ID" value="NZ_CP078077.1"/>
</dbReference>
<evidence type="ECO:0000313" key="2">
    <source>
        <dbReference type="Proteomes" id="UP000831963"/>
    </source>
</evidence>
<dbReference type="Proteomes" id="UP000831963">
    <property type="component" value="Chromosome"/>
</dbReference>
<evidence type="ECO:0000313" key="1">
    <source>
        <dbReference type="EMBL" id="UPL12995.1"/>
    </source>
</evidence>
<organism evidence="1 2">
    <name type="scientific">Microbacterium galbinum</name>
    <dbReference type="NCBI Taxonomy" id="2851646"/>
    <lineage>
        <taxon>Bacteria</taxon>
        <taxon>Bacillati</taxon>
        <taxon>Actinomycetota</taxon>
        <taxon>Actinomycetes</taxon>
        <taxon>Micrococcales</taxon>
        <taxon>Microbacteriaceae</taxon>
        <taxon>Microbacterium</taxon>
    </lineage>
</organism>
<proteinExistence type="predicted"/>
<dbReference type="EMBL" id="CP078077">
    <property type="protein sequence ID" value="UPL12995.1"/>
    <property type="molecule type" value="Genomic_DNA"/>
</dbReference>
<accession>A0ABY4IMZ4</accession>
<name>A0ABY4IMZ4_9MICO</name>
<reference evidence="1 2" key="1">
    <citation type="submission" date="2021-06" db="EMBL/GenBank/DDBJ databases">
        <title>Genome-based taxonomic framework of Microbacterium strains isolated from marine environment, the description of four new species and reclassification of four preexisting species.</title>
        <authorList>
            <person name="Lee S.D."/>
            <person name="Kim S.-M."/>
            <person name="Byeon Y.-S."/>
            <person name="Yang H.L."/>
            <person name="Kim I.S."/>
        </authorList>
    </citation>
    <scope>NUCLEOTIDE SEQUENCE [LARGE SCALE GENOMIC DNA]</scope>
    <source>
        <strain evidence="1 2">SSW1-36</strain>
    </source>
</reference>
<evidence type="ECO:0008006" key="3">
    <source>
        <dbReference type="Google" id="ProtNLM"/>
    </source>
</evidence>
<dbReference type="SUPFAM" id="SSF55729">
    <property type="entry name" value="Acyl-CoA N-acyltransferases (Nat)"/>
    <property type="match status" value="1"/>
</dbReference>
<gene>
    <name evidence="1" type="ORF">KV396_00155</name>
</gene>
<dbReference type="Gene3D" id="3.40.630.30">
    <property type="match status" value="1"/>
</dbReference>
<keyword evidence="2" id="KW-1185">Reference proteome</keyword>